<dbReference type="GO" id="GO:0009228">
    <property type="term" value="P:thiamine biosynthetic process"/>
    <property type="evidence" value="ECO:0007669"/>
    <property type="project" value="UniProtKB-KW"/>
</dbReference>
<dbReference type="AlphaFoldDB" id="F6EMR3"/>
<evidence type="ECO:0000259" key="3">
    <source>
        <dbReference type="Pfam" id="PF00586"/>
    </source>
</evidence>
<dbReference type="NCBIfam" id="TIGR01379">
    <property type="entry name" value="thiL"/>
    <property type="match status" value="1"/>
</dbReference>
<dbReference type="GO" id="GO:0009229">
    <property type="term" value="P:thiamine diphosphate biosynthetic process"/>
    <property type="evidence" value="ECO:0007669"/>
    <property type="project" value="UniProtKB-UniRule"/>
</dbReference>
<evidence type="ECO:0000313" key="4">
    <source>
        <dbReference type="EMBL" id="AEF41621.1"/>
    </source>
</evidence>
<feature type="binding site" evidence="1">
    <location>
        <position position="97"/>
    </location>
    <ligand>
        <name>Mg(2+)</name>
        <dbReference type="ChEBI" id="CHEBI:18420"/>
        <label>3</label>
    </ligand>
</feature>
<dbReference type="NCBIfam" id="NF004351">
    <property type="entry name" value="PRK05731.1-4"/>
    <property type="match status" value="1"/>
</dbReference>
<dbReference type="InterPro" id="IPR006283">
    <property type="entry name" value="ThiL-like"/>
</dbReference>
<dbReference type="CDD" id="cd02194">
    <property type="entry name" value="ThiL"/>
    <property type="match status" value="1"/>
</dbReference>
<feature type="binding site" evidence="1">
    <location>
        <position position="236"/>
    </location>
    <ligand>
        <name>Mg(2+)</name>
        <dbReference type="ChEBI" id="CHEBI:18420"/>
        <label>3</label>
    </ligand>
</feature>
<dbReference type="eggNOG" id="COG0611">
    <property type="taxonomic scope" value="Bacteria"/>
</dbReference>
<accession>F6EMR3</accession>
<dbReference type="GO" id="GO:0009030">
    <property type="term" value="F:thiamine-phosphate kinase activity"/>
    <property type="evidence" value="ECO:0007669"/>
    <property type="project" value="UniProtKB-UniRule"/>
</dbReference>
<dbReference type="SUPFAM" id="SSF56042">
    <property type="entry name" value="PurM C-terminal domain-like"/>
    <property type="match status" value="1"/>
</dbReference>
<organism evidence="4 5">
    <name type="scientific">Hoyosella subflava (strain DSM 45089 / JCM 17490 / NBRC 109087 / DQS3-9A1)</name>
    <name type="common">Amycolicicoccus subflavus</name>
    <dbReference type="NCBI Taxonomy" id="443218"/>
    <lineage>
        <taxon>Bacteria</taxon>
        <taxon>Bacillati</taxon>
        <taxon>Actinomycetota</taxon>
        <taxon>Actinomycetes</taxon>
        <taxon>Mycobacteriales</taxon>
        <taxon>Hoyosellaceae</taxon>
        <taxon>Hoyosella</taxon>
    </lineage>
</organism>
<keyword evidence="1" id="KW-0808">Transferase</keyword>
<comment type="caution">
    <text evidence="1">Lacks conserved residue(s) required for the propagation of feature annotation.</text>
</comment>
<dbReference type="PANTHER" id="PTHR30270">
    <property type="entry name" value="THIAMINE-MONOPHOSPHATE KINASE"/>
    <property type="match status" value="1"/>
</dbReference>
<proteinExistence type="inferred from homology"/>
<evidence type="ECO:0000256" key="1">
    <source>
        <dbReference type="HAMAP-Rule" id="MF_02128"/>
    </source>
</evidence>
<dbReference type="InterPro" id="IPR036921">
    <property type="entry name" value="PurM-like_N_sf"/>
</dbReference>
<feature type="binding site" evidence="1">
    <location>
        <position position="145"/>
    </location>
    <ligand>
        <name>Mg(2+)</name>
        <dbReference type="ChEBI" id="CHEBI:18420"/>
        <label>1</label>
    </ligand>
</feature>
<comment type="catalytic activity">
    <reaction evidence="1">
        <text>thiamine phosphate + ATP = thiamine diphosphate + ADP</text>
        <dbReference type="Rhea" id="RHEA:15913"/>
        <dbReference type="ChEBI" id="CHEBI:30616"/>
        <dbReference type="ChEBI" id="CHEBI:37575"/>
        <dbReference type="ChEBI" id="CHEBI:58937"/>
        <dbReference type="ChEBI" id="CHEBI:456216"/>
        <dbReference type="EC" id="2.7.4.16"/>
    </reaction>
</comment>
<dbReference type="InterPro" id="IPR016188">
    <property type="entry name" value="PurM-like_N"/>
</dbReference>
<feature type="binding site" evidence="1">
    <location>
        <position position="52"/>
    </location>
    <ligand>
        <name>Mg(2+)</name>
        <dbReference type="ChEBI" id="CHEBI:18420"/>
        <label>4</label>
    </ligand>
</feature>
<feature type="binding site" evidence="1">
    <location>
        <position position="68"/>
    </location>
    <ligand>
        <name>Mg(2+)</name>
        <dbReference type="ChEBI" id="CHEBI:18420"/>
        <label>1</label>
    </ligand>
</feature>
<dbReference type="UniPathway" id="UPA00060">
    <property type="reaction ID" value="UER00142"/>
</dbReference>
<keyword evidence="1" id="KW-0479">Metal-binding</keyword>
<keyword evidence="1" id="KW-0460">Magnesium</keyword>
<name>F6EMR3_HOYSD</name>
<feature type="binding site" evidence="1">
    <location>
        <position position="66"/>
    </location>
    <ligand>
        <name>Mg(2+)</name>
        <dbReference type="ChEBI" id="CHEBI:18420"/>
        <label>4</label>
    </ligand>
</feature>
<comment type="miscellaneous">
    <text evidence="1">Reaction mechanism of ThiL seems to utilize a direct, inline transfer of the gamma-phosphate of ATP to TMP rather than a phosphorylated enzyme intermediate.</text>
</comment>
<dbReference type="SUPFAM" id="SSF55326">
    <property type="entry name" value="PurM N-terminal domain-like"/>
    <property type="match status" value="1"/>
</dbReference>
<dbReference type="InterPro" id="IPR036676">
    <property type="entry name" value="PurM-like_C_sf"/>
</dbReference>
<keyword evidence="1" id="KW-0784">Thiamine biosynthesis</keyword>
<feature type="binding site" evidence="1">
    <location>
        <position position="68"/>
    </location>
    <ligand>
        <name>Mg(2+)</name>
        <dbReference type="ChEBI" id="CHEBI:18420"/>
        <label>2</label>
    </ligand>
</feature>
<dbReference type="HOGENOM" id="CLU_046964_0_1_11"/>
<dbReference type="Pfam" id="PF00586">
    <property type="entry name" value="AIRS"/>
    <property type="match status" value="1"/>
</dbReference>
<dbReference type="KEGG" id="asd:AS9A_3176"/>
<keyword evidence="1" id="KW-0067">ATP-binding</keyword>
<comment type="similarity">
    <text evidence="1">Belongs to the thiamine-monophosphate kinase family.</text>
</comment>
<keyword evidence="1 4" id="KW-0418">Kinase</keyword>
<protein>
    <recommendedName>
        <fullName evidence="1">Thiamine-monophosphate kinase</fullName>
        <shortName evidence="1">TMP kinase</shortName>
        <shortName evidence="1">Thiamine-phosphate kinase</shortName>
        <ecNumber evidence="1">2.7.4.16</ecNumber>
    </recommendedName>
</protein>
<comment type="pathway">
    <text evidence="1">Cofactor biosynthesis; thiamine diphosphate biosynthesis; thiamine diphosphate from thiamine phosphate: step 1/1.</text>
</comment>
<feature type="binding site" evidence="1">
    <location>
        <position position="75"/>
    </location>
    <ligand>
        <name>substrate</name>
    </ligand>
</feature>
<dbReference type="EC" id="2.7.4.16" evidence="1"/>
<reference evidence="4 5" key="1">
    <citation type="journal article" date="2011" name="J. Bacteriol.">
        <title>Complete genome sequence of Amycolicicoccus subflavus DQS3-9A1T, an actinomycete isolated from crude oil-polluted soil.</title>
        <authorList>
            <person name="Cai M."/>
            <person name="Chen W.M."/>
            <person name="Nie Y."/>
            <person name="Chi C.Q."/>
            <person name="Wang Y.N."/>
            <person name="Tang Y.Q."/>
            <person name="Li G.Y."/>
            <person name="Wu X.L."/>
        </authorList>
    </citation>
    <scope>NUCLEOTIDE SEQUENCE [LARGE SCALE GENOMIC DNA]</scope>
    <source>
        <strain evidence="5">DSM 45089 / DQS3-9A1</strain>
    </source>
</reference>
<feature type="binding site" evidence="1">
    <location>
        <position position="97"/>
    </location>
    <ligand>
        <name>Mg(2+)</name>
        <dbReference type="ChEBI" id="CHEBI:18420"/>
        <label>2</label>
    </ligand>
</feature>
<dbReference type="PIRSF" id="PIRSF005303">
    <property type="entry name" value="Thiam_monoph_kin"/>
    <property type="match status" value="1"/>
</dbReference>
<dbReference type="RefSeq" id="WP_013807970.1">
    <property type="nucleotide sequence ID" value="NC_015564.1"/>
</dbReference>
<feature type="binding site" evidence="1">
    <location>
        <position position="97"/>
    </location>
    <ligand>
        <name>Mg(2+)</name>
        <dbReference type="ChEBI" id="CHEBI:18420"/>
        <label>4</label>
    </ligand>
</feature>
<evidence type="ECO:0000313" key="5">
    <source>
        <dbReference type="Proteomes" id="UP000009235"/>
    </source>
</evidence>
<dbReference type="HAMAP" id="MF_02128">
    <property type="entry name" value="TMP_kinase"/>
    <property type="match status" value="1"/>
</dbReference>
<dbReference type="EMBL" id="CP002786">
    <property type="protein sequence ID" value="AEF41621.1"/>
    <property type="molecule type" value="Genomic_DNA"/>
</dbReference>
<gene>
    <name evidence="1 4" type="primary">thiL</name>
    <name evidence="4" type="ordered locus">AS9A_3176</name>
</gene>
<dbReference type="GO" id="GO:0005524">
    <property type="term" value="F:ATP binding"/>
    <property type="evidence" value="ECO:0007669"/>
    <property type="project" value="UniProtKB-UniRule"/>
</dbReference>
<dbReference type="GO" id="GO:0000287">
    <property type="term" value="F:magnesium ion binding"/>
    <property type="evidence" value="ECO:0007669"/>
    <property type="project" value="UniProtKB-UniRule"/>
</dbReference>
<feature type="binding site" evidence="1">
    <location>
        <position position="238"/>
    </location>
    <ligand>
        <name>ATP</name>
        <dbReference type="ChEBI" id="CHEBI:30616"/>
    </ligand>
</feature>
<dbReference type="STRING" id="443218.AS9A_3176"/>
<dbReference type="Gene3D" id="3.30.1330.10">
    <property type="entry name" value="PurM-like, N-terminal domain"/>
    <property type="match status" value="1"/>
</dbReference>
<feature type="binding site" evidence="1">
    <location>
        <begin position="144"/>
        <end position="145"/>
    </location>
    <ligand>
        <name>ATP</name>
        <dbReference type="ChEBI" id="CHEBI:30616"/>
    </ligand>
</feature>
<dbReference type="PANTHER" id="PTHR30270:SF0">
    <property type="entry name" value="THIAMINE-MONOPHOSPHATE KINASE"/>
    <property type="match status" value="1"/>
</dbReference>
<feature type="region of interest" description="Disordered" evidence="2">
    <location>
        <begin position="1"/>
        <end position="21"/>
    </location>
</feature>
<feature type="binding site" evidence="1">
    <location>
        <position position="239"/>
    </location>
    <ligand>
        <name>Mg(2+)</name>
        <dbReference type="ChEBI" id="CHEBI:18420"/>
        <label>5</label>
    </ligand>
</feature>
<feature type="binding site" evidence="1">
    <location>
        <position position="331"/>
    </location>
    <ligand>
        <name>substrate</name>
    </ligand>
</feature>
<sequence length="334" mass="34196">MIAESREDLPAPPDGARAEDATVRDTGEFGVIRRITAGREQPAATLIGPGDDAAVVSLTHGTVVASVDMLVEGRHFRTDWSSPHDIGRKSIAQNAADMAAMGARPLTFLVGLGCPADTPLAVTDALNEGLWEEASAAGAGIGGGDLVQSPHITVSVTALGDLDGRRAVLRSGARPGDLIAMAGETGYSAAGLELLTRGIAPADAATRECVAIHRVPRPPYREGVSAAEAGAHAMIDTSDGLLSDLGHIARASGVRINIDTAALGCPEPVRAVAAICGTDAMSWVLDGGEDHALVAAFAPESAVPKNWRLIGSVSEGKGVTVDHTSRSAGGWTSW</sequence>
<comment type="function">
    <text evidence="1">Catalyzes the ATP-dependent phosphorylation of thiamine-monophosphate (TMP) to form thiamine-pyrophosphate (TPP), the active form of vitamin B1.</text>
</comment>
<feature type="domain" description="PurM-like N-terminal" evidence="3">
    <location>
        <begin position="50"/>
        <end position="160"/>
    </location>
</feature>
<feature type="binding site" evidence="1">
    <location>
        <position position="289"/>
    </location>
    <ligand>
        <name>substrate</name>
    </ligand>
</feature>
<dbReference type="Proteomes" id="UP000009235">
    <property type="component" value="Chromosome"/>
</dbReference>
<feature type="binding site" evidence="1">
    <location>
        <position position="52"/>
    </location>
    <ligand>
        <name>Mg(2+)</name>
        <dbReference type="ChEBI" id="CHEBI:18420"/>
        <label>3</label>
    </ligand>
</feature>
<keyword evidence="1" id="KW-0547">Nucleotide-binding</keyword>
<keyword evidence="5" id="KW-1185">Reference proteome</keyword>
<evidence type="ECO:0000256" key="2">
    <source>
        <dbReference type="SAM" id="MobiDB-lite"/>
    </source>
</evidence>
<feature type="binding site" evidence="1">
    <location>
        <position position="170"/>
    </location>
    <ligand>
        <name>ATP</name>
        <dbReference type="ChEBI" id="CHEBI:30616"/>
    </ligand>
</feature>
<dbReference type="Gene3D" id="3.90.650.10">
    <property type="entry name" value="PurM-like C-terminal domain"/>
    <property type="match status" value="1"/>
</dbReference>